<keyword evidence="10" id="KW-1185">Reference proteome</keyword>
<dbReference type="InterPro" id="IPR000531">
    <property type="entry name" value="Beta-barrel_TonB"/>
</dbReference>
<evidence type="ECO:0000256" key="2">
    <source>
        <dbReference type="ARBA" id="ARBA00009810"/>
    </source>
</evidence>
<dbReference type="InterPro" id="IPR010104">
    <property type="entry name" value="TonB_rcpt_bac"/>
</dbReference>
<reference evidence="9 10" key="1">
    <citation type="submission" date="2018-03" db="EMBL/GenBank/DDBJ databases">
        <title>Massilia armeniaca sp. nov., isolated from desert soil.</title>
        <authorList>
            <person name="Huang H."/>
            <person name="Ren M."/>
        </authorList>
    </citation>
    <scope>NUCLEOTIDE SEQUENCE [LARGE SCALE GENOMIC DNA]</scope>
    <source>
        <strain evidence="9 10">ZMN-3</strain>
    </source>
</reference>
<evidence type="ECO:0000256" key="5">
    <source>
        <dbReference type="RuleBase" id="RU003357"/>
    </source>
</evidence>
<accession>A0A2R4CD04</accession>
<dbReference type="Pfam" id="PF00593">
    <property type="entry name" value="TonB_dep_Rec_b-barrel"/>
    <property type="match status" value="1"/>
</dbReference>
<feature type="chain" id="PRO_5015308786" evidence="6">
    <location>
        <begin position="43"/>
        <end position="1025"/>
    </location>
</feature>
<dbReference type="Proteomes" id="UP000240505">
    <property type="component" value="Chromosome"/>
</dbReference>
<dbReference type="Pfam" id="PF07715">
    <property type="entry name" value="Plug"/>
    <property type="match status" value="1"/>
</dbReference>
<dbReference type="PANTHER" id="PTHR40980">
    <property type="entry name" value="PLUG DOMAIN-CONTAINING PROTEIN"/>
    <property type="match status" value="1"/>
</dbReference>
<proteinExistence type="inferred from homology"/>
<dbReference type="Gene3D" id="2.170.130.10">
    <property type="entry name" value="TonB-dependent receptor, plug domain"/>
    <property type="match status" value="1"/>
</dbReference>
<dbReference type="InterPro" id="IPR036942">
    <property type="entry name" value="Beta-barrel_TonB_sf"/>
</dbReference>
<evidence type="ECO:0000256" key="1">
    <source>
        <dbReference type="ARBA" id="ARBA00004442"/>
    </source>
</evidence>
<dbReference type="KEGG" id="masz:C9I28_19135"/>
<comment type="similarity">
    <text evidence="2 5">Belongs to the TonB-dependent receptor family.</text>
</comment>
<dbReference type="PANTHER" id="PTHR40980:SF3">
    <property type="entry name" value="TONB-DEPENDENT RECEPTOR-LIKE BETA-BARREL DOMAIN-CONTAINING PROTEIN"/>
    <property type="match status" value="1"/>
</dbReference>
<dbReference type="InterPro" id="IPR037066">
    <property type="entry name" value="Plug_dom_sf"/>
</dbReference>
<dbReference type="OrthoDB" id="5476657at2"/>
<dbReference type="EMBL" id="CP028324">
    <property type="protein sequence ID" value="AVR97521.1"/>
    <property type="molecule type" value="Genomic_DNA"/>
</dbReference>
<feature type="signal peptide" evidence="6">
    <location>
        <begin position="1"/>
        <end position="42"/>
    </location>
</feature>
<feature type="domain" description="TonB-dependent receptor plug" evidence="8">
    <location>
        <begin position="74"/>
        <end position="184"/>
    </location>
</feature>
<dbReference type="InterPro" id="IPR012910">
    <property type="entry name" value="Plug_dom"/>
</dbReference>
<keyword evidence="5" id="KW-0798">TonB box</keyword>
<sequence length="1025" mass="113117">MWRTTAGSSRIKRGDALKQFKLTAIALAAAQIAMMSSQGAHAQTAQSGSQAADAPVTVVVTGQRGSIESAQKIKQDSDEIVDSIVAEDIGKLPDRSVTEVLQRVVGVTIDRTMSRGDPEHYSVEGSGVSIRGLSMVRSELNGRDSFSANGGRSLNFEDVPPELMAGLDVYKNPSAEQIEGGIGGLVNLRTALPFDFKGAKVGISAQSTYSELRKGKWSPSGSALLSNRWKTGIGEIGALVDYAYSESGTRTDGFQVEPYYPRNDIEPGKTVWVPKGTQWRTLNFDRKRQGLYGALQWKANADLRSHLTYFKSKYEMQWDEQALFAASNPYNIGLRPGATYSPTGALLTGTMFDRVDPGINFGDDTRIASRKSDTTDISWNVAWRANERWSFTSDLQRIKAKTRGLDSTVATGVRMPEQQIDLSGNVPNLIFTDAQRAYLANPNSYYWAFTQEHLDRSDASSKAWKGDAKYTFDHPFLRDLRFGVRLAKRDSVNETSNPDYNWSPISQTWQLGNNIDNLAWLADPRFSGATHLTTFPNFFNGKANVPSLVFPDTSWATGFPNSYAALHEFHNILCAERAARTGQAQNCATWSPAKFGGNPSGINEQSEKTKAIFGQLRFGFDDWKYPVDGNVGVRYVKTEMEARGYTVFTVPSVTIPPGHTVTGPAVPVIPAYEANQDYQNSYHNVLPSLNLRLKARDDLQFRFALSKAMSRPDFKDLQGYATLKQNIDLTNYLLEKRTVINSMTLTGEGKGNPLLRPTTATQVDLTAEWYFGRANSLTVALFNKRLKDVIVQQSYDYQIPDVNGTMQNFTVTGPVNGASGRATGVEIAYQQYFDKLPGALSGLGVQVNYTFVDSNTKPYKPTFSPYCSGGNTAENLNLNINGCDTDGRAFGNLPLQYLSRNSYNLALLYDKGPWSARLAWSWRSKNLQGLNVNGTRGGDGTDSNPASPTFGQRIVGWALPLWSDAYGQLDGSLSYQLNERTSLGVEAQNLTDAKAKQLMQQGIGMMGRAWFVSGRRYTAQLRYAF</sequence>
<evidence type="ECO:0000259" key="7">
    <source>
        <dbReference type="Pfam" id="PF00593"/>
    </source>
</evidence>
<comment type="subcellular location">
    <subcellularLocation>
        <location evidence="1 5">Cell outer membrane</location>
    </subcellularLocation>
</comment>
<dbReference type="AlphaFoldDB" id="A0A2R4CD04"/>
<evidence type="ECO:0000313" key="9">
    <source>
        <dbReference type="EMBL" id="AVR97521.1"/>
    </source>
</evidence>
<protein>
    <submittedName>
        <fullName evidence="9">TonB-dependent receptor</fullName>
    </submittedName>
</protein>
<evidence type="ECO:0000256" key="4">
    <source>
        <dbReference type="ARBA" id="ARBA00023237"/>
    </source>
</evidence>
<evidence type="ECO:0000259" key="8">
    <source>
        <dbReference type="Pfam" id="PF07715"/>
    </source>
</evidence>
<dbReference type="NCBIfam" id="TIGR01782">
    <property type="entry name" value="TonB-Xanth-Caul"/>
    <property type="match status" value="1"/>
</dbReference>
<dbReference type="Gene3D" id="2.40.170.20">
    <property type="entry name" value="TonB-dependent receptor, beta-barrel domain"/>
    <property type="match status" value="1"/>
</dbReference>
<evidence type="ECO:0000256" key="3">
    <source>
        <dbReference type="ARBA" id="ARBA00023136"/>
    </source>
</evidence>
<evidence type="ECO:0000256" key="6">
    <source>
        <dbReference type="SAM" id="SignalP"/>
    </source>
</evidence>
<organism evidence="9 10">
    <name type="scientific">Pseudoduganella armeniaca</name>
    <dbReference type="NCBI Taxonomy" id="2072590"/>
    <lineage>
        <taxon>Bacteria</taxon>
        <taxon>Pseudomonadati</taxon>
        <taxon>Pseudomonadota</taxon>
        <taxon>Betaproteobacteria</taxon>
        <taxon>Burkholderiales</taxon>
        <taxon>Oxalobacteraceae</taxon>
        <taxon>Telluria group</taxon>
        <taxon>Pseudoduganella</taxon>
    </lineage>
</organism>
<keyword evidence="6" id="KW-0732">Signal</keyword>
<evidence type="ECO:0000313" key="10">
    <source>
        <dbReference type="Proteomes" id="UP000240505"/>
    </source>
</evidence>
<feature type="domain" description="TonB-dependent receptor-like beta-barrel" evidence="7">
    <location>
        <begin position="439"/>
        <end position="990"/>
    </location>
</feature>
<keyword evidence="9" id="KW-0675">Receptor</keyword>
<gene>
    <name evidence="9" type="ORF">C9I28_19135</name>
</gene>
<dbReference type="GO" id="GO:0009279">
    <property type="term" value="C:cell outer membrane"/>
    <property type="evidence" value="ECO:0007669"/>
    <property type="project" value="UniProtKB-SubCell"/>
</dbReference>
<keyword evidence="4" id="KW-0998">Cell outer membrane</keyword>
<name>A0A2R4CD04_9BURK</name>
<dbReference type="SUPFAM" id="SSF56935">
    <property type="entry name" value="Porins"/>
    <property type="match status" value="1"/>
</dbReference>
<keyword evidence="3 5" id="KW-0472">Membrane</keyword>